<dbReference type="Proteomes" id="UP000612899">
    <property type="component" value="Unassembled WGS sequence"/>
</dbReference>
<protein>
    <recommendedName>
        <fullName evidence="5">Zinc finger DksA/TraR C4-type domain-containing protein</fullName>
    </recommendedName>
</protein>
<dbReference type="AlphaFoldDB" id="A0A8J3QEZ8"/>
<dbReference type="RefSeq" id="WP_203912165.1">
    <property type="nucleotide sequence ID" value="NZ_BONY01000049.1"/>
</dbReference>
<dbReference type="InterPro" id="IPR000962">
    <property type="entry name" value="Znf_DskA_TraR"/>
</dbReference>
<dbReference type="PANTHER" id="PTHR33823">
    <property type="entry name" value="RNA POLYMERASE-BINDING TRANSCRIPTION FACTOR DKSA-RELATED"/>
    <property type="match status" value="1"/>
</dbReference>
<keyword evidence="3" id="KW-0862">Zinc</keyword>
<name>A0A8J3QEZ8_9ACTN</name>
<accession>A0A8J3QEZ8</accession>
<keyword evidence="1" id="KW-0479">Metal-binding</keyword>
<gene>
    <name evidence="6" type="ORF">Rhe02_64750</name>
</gene>
<proteinExistence type="predicted"/>
<feature type="domain" description="Zinc finger DksA/TraR C4-type" evidence="5">
    <location>
        <begin position="84"/>
        <end position="119"/>
    </location>
</feature>
<evidence type="ECO:0000256" key="3">
    <source>
        <dbReference type="ARBA" id="ARBA00022833"/>
    </source>
</evidence>
<dbReference type="Pfam" id="PF01258">
    <property type="entry name" value="zf-dskA_traR"/>
    <property type="match status" value="1"/>
</dbReference>
<evidence type="ECO:0000256" key="1">
    <source>
        <dbReference type="ARBA" id="ARBA00022723"/>
    </source>
</evidence>
<dbReference type="PANTHER" id="PTHR33823:SF2">
    <property type="entry name" value="RNA POLYMERASE-BINDING TRANSCRIPTION FACTOR DKSA"/>
    <property type="match status" value="1"/>
</dbReference>
<dbReference type="Gene3D" id="1.20.120.910">
    <property type="entry name" value="DksA, coiled-coil domain"/>
    <property type="match status" value="1"/>
</dbReference>
<reference evidence="6" key="1">
    <citation type="submission" date="2021-01" db="EMBL/GenBank/DDBJ databases">
        <title>Whole genome shotgun sequence of Rhizocola hellebori NBRC 109834.</title>
        <authorList>
            <person name="Komaki H."/>
            <person name="Tamura T."/>
        </authorList>
    </citation>
    <scope>NUCLEOTIDE SEQUENCE</scope>
    <source>
        <strain evidence="6">NBRC 109834</strain>
    </source>
</reference>
<keyword evidence="7" id="KW-1185">Reference proteome</keyword>
<dbReference type="EMBL" id="BONY01000049">
    <property type="protein sequence ID" value="GIH08408.1"/>
    <property type="molecule type" value="Genomic_DNA"/>
</dbReference>
<comment type="caution">
    <text evidence="6">The sequence shown here is derived from an EMBL/GenBank/DDBJ whole genome shotgun (WGS) entry which is preliminary data.</text>
</comment>
<evidence type="ECO:0000313" key="7">
    <source>
        <dbReference type="Proteomes" id="UP000612899"/>
    </source>
</evidence>
<dbReference type="PROSITE" id="PS51128">
    <property type="entry name" value="ZF_DKSA_2"/>
    <property type="match status" value="1"/>
</dbReference>
<dbReference type="SUPFAM" id="SSF57716">
    <property type="entry name" value="Glucocorticoid receptor-like (DNA-binding domain)"/>
    <property type="match status" value="1"/>
</dbReference>
<dbReference type="GO" id="GO:0008270">
    <property type="term" value="F:zinc ion binding"/>
    <property type="evidence" value="ECO:0007669"/>
    <property type="project" value="UniProtKB-KW"/>
</dbReference>
<organism evidence="6 7">
    <name type="scientific">Rhizocola hellebori</name>
    <dbReference type="NCBI Taxonomy" id="1392758"/>
    <lineage>
        <taxon>Bacteria</taxon>
        <taxon>Bacillati</taxon>
        <taxon>Actinomycetota</taxon>
        <taxon>Actinomycetes</taxon>
        <taxon>Micromonosporales</taxon>
        <taxon>Micromonosporaceae</taxon>
        <taxon>Rhizocola</taxon>
    </lineage>
</organism>
<evidence type="ECO:0000256" key="2">
    <source>
        <dbReference type="ARBA" id="ARBA00022771"/>
    </source>
</evidence>
<evidence type="ECO:0000313" key="6">
    <source>
        <dbReference type="EMBL" id="GIH08408.1"/>
    </source>
</evidence>
<evidence type="ECO:0000259" key="5">
    <source>
        <dbReference type="Pfam" id="PF01258"/>
    </source>
</evidence>
<keyword evidence="2" id="KW-0863">Zinc-finger</keyword>
<sequence>MTVAAKFDVAGIGTALRQRLAEISREHRQIVAEAQLIRADATSVTDFAEDGAMASESEQDDLVASRLMRQADQLTEALARLEAGTYGVCQECGEQIAAPRLKAMPHATCCVGCQERQERLMR</sequence>
<evidence type="ECO:0000256" key="4">
    <source>
        <dbReference type="PROSITE-ProRule" id="PRU00510"/>
    </source>
</evidence>
<feature type="zinc finger region" description="dksA C4-type" evidence="4">
    <location>
        <begin position="89"/>
        <end position="113"/>
    </location>
</feature>